<reference evidence="1" key="1">
    <citation type="submission" date="2020-07" db="EMBL/GenBank/DDBJ databases">
        <authorList>
            <person name="Pothier F. J."/>
        </authorList>
    </citation>
    <scope>NUCLEOTIDE SEQUENCE [LARGE SCALE GENOMIC DNA]</scope>
    <source>
        <plasmid evidence="1">CFBP8129_p211</plasmid>
    </source>
</reference>
<organism evidence="1">
    <name type="scientific">Xanthomonas hortorum pv. gardneri</name>
    <dbReference type="NCBI Taxonomy" id="2754056"/>
    <lineage>
        <taxon>Bacteria</taxon>
        <taxon>Pseudomonadati</taxon>
        <taxon>Pseudomonadota</taxon>
        <taxon>Gammaproteobacteria</taxon>
        <taxon>Lysobacterales</taxon>
        <taxon>Lysobacteraceae</taxon>
        <taxon>Xanthomonas</taxon>
    </lineage>
</organism>
<gene>
    <name evidence="1" type="ORF">CFBP8129_45310</name>
</gene>
<dbReference type="OrthoDB" id="9896819at2"/>
<name>A0A0G8M5Q8_9XANT</name>
<dbReference type="EMBL" id="LR828254">
    <property type="protein sequence ID" value="CAD0362303.1"/>
    <property type="molecule type" value="Genomic_DNA"/>
</dbReference>
<dbReference type="GeneID" id="46984111"/>
<dbReference type="RefSeq" id="WP_005989561.1">
    <property type="nucleotide sequence ID" value="NZ_CP018729.1"/>
</dbReference>
<sequence>MHAYRIEFHWQSALRGQETRAQGFRANKGERLVFSREKYSAEALPKYRELIVSEAIRAGMKDVRVKITAIVCLPQQTSAARKSSMSASSVSLH</sequence>
<evidence type="ECO:0000313" key="1">
    <source>
        <dbReference type="EMBL" id="CAD0362303.1"/>
    </source>
</evidence>
<protein>
    <submittedName>
        <fullName evidence="1">Uncharacterized protein</fullName>
    </submittedName>
</protein>
<accession>A0A0G8M5Q8</accession>
<geneLocation type="plasmid" evidence="1">
    <name>CFBP8129_p211</name>
</geneLocation>
<keyword evidence="1" id="KW-0614">Plasmid</keyword>
<proteinExistence type="predicted"/>
<dbReference type="AlphaFoldDB" id="A0A0G8M5Q8"/>
<dbReference type="EMBL" id="LR828254">
    <property type="protein sequence ID" value="CAD0362295.1"/>
    <property type="molecule type" value="Genomic_DNA"/>
</dbReference>